<gene>
    <name evidence="4" type="ORF">HA039_33225</name>
</gene>
<evidence type="ECO:0000259" key="3">
    <source>
        <dbReference type="PROSITE" id="PS50977"/>
    </source>
</evidence>
<keyword evidence="5" id="KW-1185">Reference proteome</keyword>
<evidence type="ECO:0000256" key="2">
    <source>
        <dbReference type="PROSITE-ProRule" id="PRU00335"/>
    </source>
</evidence>
<dbReference type="Gene3D" id="1.10.357.10">
    <property type="entry name" value="Tetracycline Repressor, domain 2"/>
    <property type="match status" value="1"/>
</dbReference>
<name>A0A6G9HAH7_9ACTN</name>
<evidence type="ECO:0000256" key="1">
    <source>
        <dbReference type="ARBA" id="ARBA00023125"/>
    </source>
</evidence>
<dbReference type="SUPFAM" id="SSF46689">
    <property type="entry name" value="Homeodomain-like"/>
    <property type="match status" value="1"/>
</dbReference>
<feature type="DNA-binding region" description="H-T-H motif" evidence="2">
    <location>
        <begin position="17"/>
        <end position="36"/>
    </location>
</feature>
<sequence>MEAARSLALESGVASVTLTAVADRAGVHHSAVRRYFSSHKDVLLQLAAEGWVAWSDAVREGLDALAPATPVTPAAVAGILARALDADPLFCDLLANVPLHLEHDVHVERVTAFKHVSRAAVVSLADAIENALPGLDGRGALDIVTAANALAATLWQVAHPPEALARVYAEDPGVSPSWALDFVPTLTRLLTATVVGLLVQATVTGTSGGDAIAGPSR</sequence>
<evidence type="ECO:0000313" key="5">
    <source>
        <dbReference type="Proteomes" id="UP000501179"/>
    </source>
</evidence>
<dbReference type="EMBL" id="CP050177">
    <property type="protein sequence ID" value="QIQ07316.1"/>
    <property type="molecule type" value="Genomic_DNA"/>
</dbReference>
<dbReference type="Proteomes" id="UP000501179">
    <property type="component" value="Chromosome"/>
</dbReference>
<dbReference type="Pfam" id="PF00440">
    <property type="entry name" value="TetR_N"/>
    <property type="match status" value="1"/>
</dbReference>
<dbReference type="InterPro" id="IPR001647">
    <property type="entry name" value="HTH_TetR"/>
</dbReference>
<proteinExistence type="predicted"/>
<keyword evidence="1 2" id="KW-0238">DNA-binding</keyword>
<dbReference type="InterPro" id="IPR041483">
    <property type="entry name" value="TetR_C_34"/>
</dbReference>
<dbReference type="AlphaFoldDB" id="A0A6G9HAH7"/>
<organism evidence="4 5">
    <name type="scientific">Streptomyces liangshanensis</name>
    <dbReference type="NCBI Taxonomy" id="2717324"/>
    <lineage>
        <taxon>Bacteria</taxon>
        <taxon>Bacillati</taxon>
        <taxon>Actinomycetota</taxon>
        <taxon>Actinomycetes</taxon>
        <taxon>Kitasatosporales</taxon>
        <taxon>Streptomycetaceae</taxon>
        <taxon>Streptomyces</taxon>
    </lineage>
</organism>
<dbReference type="KEGG" id="slia:HA039_33225"/>
<feature type="domain" description="HTH tetR-type" evidence="3">
    <location>
        <begin position="1"/>
        <end position="54"/>
    </location>
</feature>
<dbReference type="InterPro" id="IPR009057">
    <property type="entry name" value="Homeodomain-like_sf"/>
</dbReference>
<dbReference type="PROSITE" id="PS50977">
    <property type="entry name" value="HTH_TETR_2"/>
    <property type="match status" value="1"/>
</dbReference>
<protein>
    <submittedName>
        <fullName evidence="4">TetR/AcrR family transcriptional regulator</fullName>
    </submittedName>
</protein>
<dbReference type="Pfam" id="PF17929">
    <property type="entry name" value="TetR_C_34"/>
    <property type="match status" value="1"/>
</dbReference>
<evidence type="ECO:0000313" key="4">
    <source>
        <dbReference type="EMBL" id="QIQ07316.1"/>
    </source>
</evidence>
<accession>A0A6G9HAH7</accession>
<reference evidence="4 5" key="1">
    <citation type="submission" date="2020-03" db="EMBL/GenBank/DDBJ databases">
        <title>A novel species.</title>
        <authorList>
            <person name="Gao J."/>
        </authorList>
    </citation>
    <scope>NUCLEOTIDE SEQUENCE [LARGE SCALE GENOMIC DNA]</scope>
    <source>
        <strain evidence="4 5">QMT-12</strain>
    </source>
</reference>
<dbReference type="GO" id="GO:0003677">
    <property type="term" value="F:DNA binding"/>
    <property type="evidence" value="ECO:0007669"/>
    <property type="project" value="UniProtKB-UniRule"/>
</dbReference>